<dbReference type="InterPro" id="IPR000608">
    <property type="entry name" value="UBC"/>
</dbReference>
<protein>
    <submittedName>
        <fullName evidence="2">Ubiquitin-conjugating enzyme E2 Q1</fullName>
    </submittedName>
</protein>
<accession>A0A1D2M291</accession>
<sequence>MTGKRVIRIKFEGFHLALEDNYNLYKWKIKLKGVDKDSQLHADLLTLKQREGKDFIEKTFHLSPFVRVVHPVINGGYVMSGGSICMELLTKNGWSSAYAVESVIMQIAATLVKGKARIYFEKRQYSLARAQQSHKAVTQIHEASGWHTHPNLMDEEKMTLIRKGNHSSP</sequence>
<comment type="caution">
    <text evidence="2">The sequence shown here is derived from an EMBL/GenBank/DDBJ whole genome shotgun (WGS) entry which is preliminary data.</text>
</comment>
<evidence type="ECO:0000313" key="2">
    <source>
        <dbReference type="EMBL" id="ODM87076.1"/>
    </source>
</evidence>
<keyword evidence="3" id="KW-1185">Reference proteome</keyword>
<dbReference type="SUPFAM" id="SSF54495">
    <property type="entry name" value="UBC-like"/>
    <property type="match status" value="1"/>
</dbReference>
<dbReference type="Gene3D" id="3.10.110.10">
    <property type="entry name" value="Ubiquitin Conjugating Enzyme"/>
    <property type="match status" value="1"/>
</dbReference>
<proteinExistence type="predicted"/>
<name>A0A1D2M291_ORCCI</name>
<dbReference type="CDD" id="cd23802">
    <property type="entry name" value="UBCc_UBE2Q"/>
    <property type="match status" value="1"/>
</dbReference>
<gene>
    <name evidence="2" type="ORF">Ocin01_19606</name>
</gene>
<evidence type="ECO:0000313" key="3">
    <source>
        <dbReference type="Proteomes" id="UP000094527"/>
    </source>
</evidence>
<reference evidence="2 3" key="1">
    <citation type="journal article" date="2016" name="Genome Biol. Evol.">
        <title>Gene Family Evolution Reflects Adaptation to Soil Environmental Stressors in the Genome of the Collembolan Orchesella cincta.</title>
        <authorList>
            <person name="Faddeeva-Vakhrusheva A."/>
            <person name="Derks M.F."/>
            <person name="Anvar S.Y."/>
            <person name="Agamennone V."/>
            <person name="Suring W."/>
            <person name="Smit S."/>
            <person name="van Straalen N.M."/>
            <person name="Roelofs D."/>
        </authorList>
    </citation>
    <scope>NUCLEOTIDE SEQUENCE [LARGE SCALE GENOMIC DNA]</scope>
    <source>
        <tissue evidence="2">Mixed pool</tissue>
    </source>
</reference>
<dbReference type="OMA" id="VIRIKFE"/>
<dbReference type="EMBL" id="LJIJ01006212">
    <property type="protein sequence ID" value="ODM87076.1"/>
    <property type="molecule type" value="Genomic_DNA"/>
</dbReference>
<dbReference type="OrthoDB" id="109543at2759"/>
<dbReference type="STRING" id="48709.A0A1D2M291"/>
<dbReference type="PROSITE" id="PS50127">
    <property type="entry name" value="UBC_2"/>
    <property type="match status" value="1"/>
</dbReference>
<evidence type="ECO:0000259" key="1">
    <source>
        <dbReference type="PROSITE" id="PS50127"/>
    </source>
</evidence>
<dbReference type="AlphaFoldDB" id="A0A1D2M291"/>
<feature type="domain" description="UBC core" evidence="1">
    <location>
        <begin position="1"/>
        <end position="147"/>
    </location>
</feature>
<organism evidence="2 3">
    <name type="scientific">Orchesella cincta</name>
    <name type="common">Springtail</name>
    <name type="synonym">Podura cincta</name>
    <dbReference type="NCBI Taxonomy" id="48709"/>
    <lineage>
        <taxon>Eukaryota</taxon>
        <taxon>Metazoa</taxon>
        <taxon>Ecdysozoa</taxon>
        <taxon>Arthropoda</taxon>
        <taxon>Hexapoda</taxon>
        <taxon>Collembola</taxon>
        <taxon>Entomobryomorpha</taxon>
        <taxon>Entomobryoidea</taxon>
        <taxon>Orchesellidae</taxon>
        <taxon>Orchesellinae</taxon>
        <taxon>Orchesella</taxon>
    </lineage>
</organism>
<dbReference type="InterPro" id="IPR016135">
    <property type="entry name" value="UBQ-conjugating_enzyme/RWD"/>
</dbReference>
<dbReference type="Proteomes" id="UP000094527">
    <property type="component" value="Unassembled WGS sequence"/>
</dbReference>